<reference evidence="2" key="1">
    <citation type="submission" date="2022-07" db="EMBL/GenBank/DDBJ databases">
        <authorList>
            <person name="Otstavnykh N."/>
            <person name="Isaeva M."/>
            <person name="Bystritskaya E."/>
        </authorList>
    </citation>
    <scope>NUCLEOTIDE SEQUENCE</scope>
    <source>
        <strain evidence="2">KCTC 52189</strain>
    </source>
</reference>
<gene>
    <name evidence="2" type="ORF">NO357_13735</name>
</gene>
<accession>A0AAE3WEM3</accession>
<dbReference type="Proteomes" id="UP001226762">
    <property type="component" value="Unassembled WGS sequence"/>
</dbReference>
<keyword evidence="3" id="KW-1185">Reference proteome</keyword>
<evidence type="ECO:0000313" key="3">
    <source>
        <dbReference type="Proteomes" id="UP001226762"/>
    </source>
</evidence>
<evidence type="ECO:0000256" key="1">
    <source>
        <dbReference type="SAM" id="SignalP"/>
    </source>
</evidence>
<keyword evidence="1" id="KW-0732">Signal</keyword>
<feature type="chain" id="PRO_5042207953" evidence="1">
    <location>
        <begin position="29"/>
        <end position="321"/>
    </location>
</feature>
<sequence>MSGHGFSRVQFPAALAAVVCLTAWSAQAFGTANLLGQNAEHEKITRLALAGQGFERKSLDELAGKGGTFGAVGAPDNPARGLMDNKPAHCDGGDYLAVRGYPHSDRAARAALLACRKWMVDHVNKAVKAAGRLLDANGRVRDSQIPTVVPCAYNGSGGRAKCEVFEALGLALHASQDFYAHSNWADVAKPGGISILNPPGLGNTAPAPFLDPGRRAGFPRGLISGCYEGIPERLHCENRIRHDVLNKDTGAINVAAGTVGRGTTKRAKGNDNFARAVRVAVSDTRRKWAYFEARVITVYGRTRGARIICAMKKDDPAKACR</sequence>
<dbReference type="AlphaFoldDB" id="A0AAE3WEM3"/>
<name>A0AAE3WEM3_9RHOB</name>
<dbReference type="EMBL" id="JANHAX010000004">
    <property type="protein sequence ID" value="MDQ2090960.1"/>
    <property type="molecule type" value="Genomic_DNA"/>
</dbReference>
<reference evidence="2" key="2">
    <citation type="submission" date="2023-02" db="EMBL/GenBank/DDBJ databases">
        <title>'Rhodoalgimonas zhirmunskyi' gen. nov., isolated from a red alga.</title>
        <authorList>
            <person name="Nedashkovskaya O.I."/>
            <person name="Otstavnykh N.Y."/>
            <person name="Bystritskaya E.P."/>
            <person name="Balabanova L.A."/>
            <person name="Isaeva M.P."/>
        </authorList>
    </citation>
    <scope>NUCLEOTIDE SEQUENCE</scope>
    <source>
        <strain evidence="2">KCTC 52189</strain>
    </source>
</reference>
<dbReference type="RefSeq" id="WP_306736249.1">
    <property type="nucleotide sequence ID" value="NZ_JANHAX010000004.1"/>
</dbReference>
<evidence type="ECO:0000313" key="2">
    <source>
        <dbReference type="EMBL" id="MDQ2090960.1"/>
    </source>
</evidence>
<proteinExistence type="predicted"/>
<feature type="signal peptide" evidence="1">
    <location>
        <begin position="1"/>
        <end position="28"/>
    </location>
</feature>
<protein>
    <submittedName>
        <fullName evidence="2">Het-C domain-containing protein</fullName>
    </submittedName>
</protein>
<comment type="caution">
    <text evidence="2">The sequence shown here is derived from an EMBL/GenBank/DDBJ whole genome shotgun (WGS) entry which is preliminary data.</text>
</comment>
<organism evidence="2 3">
    <name type="scientific">Marimonas arenosa</name>
    <dbReference type="NCBI Taxonomy" id="1795305"/>
    <lineage>
        <taxon>Bacteria</taxon>
        <taxon>Pseudomonadati</taxon>
        <taxon>Pseudomonadota</taxon>
        <taxon>Alphaproteobacteria</taxon>
        <taxon>Rhodobacterales</taxon>
        <taxon>Paracoccaceae</taxon>
        <taxon>Marimonas</taxon>
    </lineage>
</organism>